<feature type="coiled-coil region" evidence="1">
    <location>
        <begin position="10"/>
        <end position="72"/>
    </location>
</feature>
<dbReference type="Proteomes" id="UP000593568">
    <property type="component" value="Unassembled WGS sequence"/>
</dbReference>
<dbReference type="AlphaFoldDB" id="A0A7J9FLE0"/>
<evidence type="ECO:0000313" key="2">
    <source>
        <dbReference type="EMBL" id="MBA0786132.1"/>
    </source>
</evidence>
<evidence type="ECO:0000313" key="3">
    <source>
        <dbReference type="Proteomes" id="UP000593568"/>
    </source>
</evidence>
<gene>
    <name evidence="2" type="ORF">Gotri_026307</name>
</gene>
<reference evidence="2 3" key="1">
    <citation type="journal article" date="2019" name="Genome Biol. Evol.">
        <title>Insights into the evolution of the New World diploid cottons (Gossypium, subgenus Houzingenia) based on genome sequencing.</title>
        <authorList>
            <person name="Grover C.E."/>
            <person name="Arick M.A. 2nd"/>
            <person name="Thrash A."/>
            <person name="Conover J.L."/>
            <person name="Sanders W.S."/>
            <person name="Peterson D.G."/>
            <person name="Frelichowski J.E."/>
            <person name="Scheffler J.A."/>
            <person name="Scheffler B.E."/>
            <person name="Wendel J.F."/>
        </authorList>
    </citation>
    <scope>NUCLEOTIDE SEQUENCE [LARGE SCALE GENOMIC DNA]</scope>
    <source>
        <strain evidence="2">8</strain>
        <tissue evidence="2">Leaf</tissue>
    </source>
</reference>
<comment type="caution">
    <text evidence="2">The sequence shown here is derived from an EMBL/GenBank/DDBJ whole genome shotgun (WGS) entry which is preliminary data.</text>
</comment>
<organism evidence="2 3">
    <name type="scientific">Gossypium trilobum</name>
    <dbReference type="NCBI Taxonomy" id="34281"/>
    <lineage>
        <taxon>Eukaryota</taxon>
        <taxon>Viridiplantae</taxon>
        <taxon>Streptophyta</taxon>
        <taxon>Embryophyta</taxon>
        <taxon>Tracheophyta</taxon>
        <taxon>Spermatophyta</taxon>
        <taxon>Magnoliopsida</taxon>
        <taxon>eudicotyledons</taxon>
        <taxon>Gunneridae</taxon>
        <taxon>Pentapetalae</taxon>
        <taxon>rosids</taxon>
        <taxon>malvids</taxon>
        <taxon>Malvales</taxon>
        <taxon>Malvaceae</taxon>
        <taxon>Malvoideae</taxon>
        <taxon>Gossypium</taxon>
    </lineage>
</organism>
<evidence type="ECO:0000256" key="1">
    <source>
        <dbReference type="SAM" id="Coils"/>
    </source>
</evidence>
<protein>
    <submittedName>
        <fullName evidence="2">Uncharacterized protein</fullName>
    </submittedName>
</protein>
<name>A0A7J9FLE0_9ROSI</name>
<keyword evidence="1" id="KW-0175">Coiled coil</keyword>
<sequence length="88" mass="10309">MIPSELEIVKKDFEKKSSELGKRIENLKEEKIQLGLDVDVQKLEVEKMREGKNKAEEDLNSLKINYKKLRLSMRTVKGIMRMLNMSIT</sequence>
<accession>A0A7J9FLE0</accession>
<dbReference type="EMBL" id="JABEZW010221711">
    <property type="protein sequence ID" value="MBA0786132.1"/>
    <property type="molecule type" value="Genomic_DNA"/>
</dbReference>
<keyword evidence="3" id="KW-1185">Reference proteome</keyword>
<proteinExistence type="predicted"/>